<proteinExistence type="predicted"/>
<evidence type="ECO:0000313" key="1">
    <source>
        <dbReference type="EMBL" id="SUS07524.1"/>
    </source>
</evidence>
<protein>
    <submittedName>
        <fullName evidence="1">DNA polymerase III subunit delta</fullName>
    </submittedName>
</protein>
<dbReference type="EMBL" id="UIDG01000394">
    <property type="protein sequence ID" value="SUS07524.1"/>
    <property type="molecule type" value="Genomic_DNA"/>
</dbReference>
<dbReference type="AlphaFoldDB" id="A0A380TIQ4"/>
<accession>A0A380TIQ4</accession>
<organism evidence="1">
    <name type="scientific">metagenome</name>
    <dbReference type="NCBI Taxonomy" id="256318"/>
    <lineage>
        <taxon>unclassified sequences</taxon>
        <taxon>metagenomes</taxon>
    </lineage>
</organism>
<name>A0A380TIQ4_9ZZZZ</name>
<gene>
    <name evidence="1" type="ORF">DF3PB_4530004</name>
</gene>
<sequence>MPPVGAAPWAGGGGEGGFALLADLLRAWLASIVRVAGGAPPQEALASEAETIGRLAAAGGLERWLQVWENSTRLLARAETANMDLKQILLAVFLNVEAALKR</sequence>
<reference evidence="1" key="1">
    <citation type="submission" date="2018-07" db="EMBL/GenBank/DDBJ databases">
        <authorList>
            <person name="Quirk P.G."/>
            <person name="Krulwich T.A."/>
        </authorList>
    </citation>
    <scope>NUCLEOTIDE SEQUENCE</scope>
</reference>